<dbReference type="RefSeq" id="WP_214435710.1">
    <property type="nucleotide sequence ID" value="NZ_CAWPUQ010000176.1"/>
</dbReference>
<name>A0A8J7I6L8_9NOST</name>
<comment type="caution">
    <text evidence="1">The sequence shown here is derived from an EMBL/GenBank/DDBJ whole genome shotgun (WGS) entry which is preliminary data.</text>
</comment>
<protein>
    <submittedName>
        <fullName evidence="1">Uncharacterized protein</fullName>
    </submittedName>
</protein>
<dbReference type="Proteomes" id="UP000662314">
    <property type="component" value="Unassembled WGS sequence"/>
</dbReference>
<reference evidence="1 2" key="1">
    <citation type="journal article" date="2021" name="Int. J. Syst. Evol. Microbiol.">
        <title>Amazonocrinis nigriterrae gen. nov., sp. nov., Atlanticothrix silvestris gen. nov., sp. nov. and Dendronalium phyllosphericum gen. nov., sp. nov., nostocacean cyanobacteria from Brazilian environments.</title>
        <authorList>
            <person name="Alvarenga D.O."/>
            <person name="Andreote A.P.D."/>
            <person name="Branco L.H.Z."/>
            <person name="Delbaje E."/>
            <person name="Cruz R.B."/>
            <person name="Varani A.M."/>
            <person name="Fiore M.F."/>
        </authorList>
    </citation>
    <scope>NUCLEOTIDE SEQUENCE [LARGE SCALE GENOMIC DNA]</scope>
    <source>
        <strain evidence="1 2">CENA369</strain>
    </source>
</reference>
<evidence type="ECO:0000313" key="1">
    <source>
        <dbReference type="EMBL" id="MBH8576991.1"/>
    </source>
</evidence>
<organism evidence="1 2">
    <name type="scientific">Dendronalium phyllosphericum CENA369</name>
    <dbReference type="NCBI Taxonomy" id="1725256"/>
    <lineage>
        <taxon>Bacteria</taxon>
        <taxon>Bacillati</taxon>
        <taxon>Cyanobacteriota</taxon>
        <taxon>Cyanophyceae</taxon>
        <taxon>Nostocales</taxon>
        <taxon>Nostocaceae</taxon>
        <taxon>Dendronalium</taxon>
        <taxon>Dendronalium phyllosphericum</taxon>
    </lineage>
</organism>
<gene>
    <name evidence="1" type="ORF">I8752_29220</name>
</gene>
<evidence type="ECO:0000313" key="2">
    <source>
        <dbReference type="Proteomes" id="UP000662314"/>
    </source>
</evidence>
<proteinExistence type="predicted"/>
<accession>A0A8J7I6L8</accession>
<dbReference type="AlphaFoldDB" id="A0A8J7I6L8"/>
<sequence>MTTKCWRFSGKGFDNNSYEFFACGEVAEFRSAGNGGVWLFIDGGNVAGTGYYYQPSTAVVTAVADETPTSGYTSGGSCATCRADKYDCLNGQCVPKTTYNTPGLYASLSDCQAVCANGGACAEGKKCVDPTTFCPDGFVCIEKSEYTSIEGLVAKISSEVC</sequence>
<dbReference type="EMBL" id="JAECZA010000247">
    <property type="protein sequence ID" value="MBH8576991.1"/>
    <property type="molecule type" value="Genomic_DNA"/>
</dbReference>
<keyword evidence="2" id="KW-1185">Reference proteome</keyword>